<name>A0A4R6PVV7_NOCIG</name>
<reference evidence="1 2" key="1">
    <citation type="submission" date="2019-03" db="EMBL/GenBank/DDBJ databases">
        <title>Genomic Encyclopedia of Type Strains, Phase IV (KMG-IV): sequencing the most valuable type-strain genomes for metagenomic binning, comparative biology and taxonomic classification.</title>
        <authorList>
            <person name="Goeker M."/>
        </authorList>
    </citation>
    <scope>NUCLEOTIDE SEQUENCE [LARGE SCALE GENOMIC DNA]</scope>
    <source>
        <strain evidence="1 2">DSM 44496</strain>
    </source>
</reference>
<keyword evidence="2" id="KW-1185">Reference proteome</keyword>
<evidence type="ECO:0000313" key="2">
    <source>
        <dbReference type="Proteomes" id="UP000295087"/>
    </source>
</evidence>
<sequence length="234" mass="25306">MGDTPSTRPRRVYRSLSTHVLRCGDLPVPIALASLPTTQTERLPDVTVIDELLPVLAADSLPRLIVLGDDAGLAFVLTHLMRTERLHVEIGYVPVETTYASRVYQTGTGNAAAKTALEGRAVETPLIRDDTGTVLVGRASITGVEGAKLEGEAYVDDTLLFTGTVTTMLISPTMAMPGVRARVRKGLRKRGWVGGRAAQLGTPGAVVTRDGITAERTVPRSTFYRFEQPWLLVR</sequence>
<dbReference type="Proteomes" id="UP000295087">
    <property type="component" value="Unassembled WGS sequence"/>
</dbReference>
<dbReference type="AlphaFoldDB" id="A0A4R6PVV7"/>
<organism evidence="1 2">
    <name type="scientific">Nocardia ignorata</name>
    <dbReference type="NCBI Taxonomy" id="145285"/>
    <lineage>
        <taxon>Bacteria</taxon>
        <taxon>Bacillati</taxon>
        <taxon>Actinomycetota</taxon>
        <taxon>Actinomycetes</taxon>
        <taxon>Mycobacteriales</taxon>
        <taxon>Nocardiaceae</taxon>
        <taxon>Nocardia</taxon>
    </lineage>
</organism>
<comment type="caution">
    <text evidence="1">The sequence shown here is derived from an EMBL/GenBank/DDBJ whole genome shotgun (WGS) entry which is preliminary data.</text>
</comment>
<accession>A0A4R6PVV7</accession>
<protein>
    <recommendedName>
        <fullName evidence="3">DAGKc domain-containing protein</fullName>
    </recommendedName>
</protein>
<evidence type="ECO:0008006" key="3">
    <source>
        <dbReference type="Google" id="ProtNLM"/>
    </source>
</evidence>
<gene>
    <name evidence="1" type="ORF">DFR75_1012138</name>
</gene>
<proteinExistence type="predicted"/>
<evidence type="ECO:0000313" key="1">
    <source>
        <dbReference type="EMBL" id="TDP43018.1"/>
    </source>
</evidence>
<dbReference type="EMBL" id="SNXK01000001">
    <property type="protein sequence ID" value="TDP43018.1"/>
    <property type="molecule type" value="Genomic_DNA"/>
</dbReference>